<proteinExistence type="predicted"/>
<dbReference type="AlphaFoldDB" id="A0A3N1CX93"/>
<dbReference type="EMBL" id="RJKE01000001">
    <property type="protein sequence ID" value="ROO85922.1"/>
    <property type="molecule type" value="Genomic_DNA"/>
</dbReference>
<sequence>MGLAVSVRRLVRKAASAVGRPGGRHTKVGTRASNGGRRGRSTRLLTVCAAATAVILLAPDAAMAGLNPVGQAAQGRDLLTEATITGTGAGTAVPGFIAPVGFDPLAGYPATIPTGSTAHNASFAGLIRIADPVSGRTGLTYCIDLETDTQIGVNYELGDWTEANVPNLGYVEYILLHYFPTTGEPASAANDNIRAAAVQAAIWYFSDRFLVATTSTAVLALVQQIVSDALANGPSPEPVEPELEVMPETMDAPSTGEIVGPFRVSGTVTGILRTNGVAVFTDAEGRNALVDGAEVAPGTSLWARSASATSPPGFVLERVSTILTGTVLLYDGTNPDLEEAQKLILAQQAELVVRAGAELNRFAAGALELTKTIAGAAAGLQGRVVVRIECVDEAGGRDRSFTAVFPRRASAGSHPRTFSGIPAGSACTVTETATGDNALVDIVGDPEIEPVTVTIVANETAEVSVTDTYARATGDLEVVKKISGPGAGRQGAIVLALDCTADGFDRTFTIPAGTPAGIHRQPVVTGIPTRTRCRVRETETGENADVESVGRPRIHPRTVEIREKGTNRIVVEDRYVKRHRDGHRDHEDDWFDRLAFDRFVFGHRDSDHGHRGGHQHVRHKHGEHCGHKNFRRHGHRGHHRFGRHPRFGERTRFGARRERFAHRDHRRFGRHLRYER</sequence>
<gene>
    <name evidence="4" type="ORF">EDD29_3476</name>
</gene>
<organism evidence="4 5">
    <name type="scientific">Actinocorallia herbida</name>
    <dbReference type="NCBI Taxonomy" id="58109"/>
    <lineage>
        <taxon>Bacteria</taxon>
        <taxon>Bacillati</taxon>
        <taxon>Actinomycetota</taxon>
        <taxon>Actinomycetes</taxon>
        <taxon>Streptosporangiales</taxon>
        <taxon>Thermomonosporaceae</taxon>
        <taxon>Actinocorallia</taxon>
    </lineage>
</organism>
<comment type="caution">
    <text evidence="4">The sequence shown here is derived from an EMBL/GenBank/DDBJ whole genome shotgun (WGS) entry which is preliminary data.</text>
</comment>
<evidence type="ECO:0000313" key="5">
    <source>
        <dbReference type="Proteomes" id="UP000272400"/>
    </source>
</evidence>
<feature type="domain" description="Thioester" evidence="2">
    <location>
        <begin position="140"/>
        <end position="229"/>
    </location>
</feature>
<name>A0A3N1CX93_9ACTN</name>
<dbReference type="Pfam" id="PF19407">
    <property type="entry name" value="DUF5979"/>
    <property type="match status" value="2"/>
</dbReference>
<reference evidence="4 5" key="1">
    <citation type="submission" date="2018-11" db="EMBL/GenBank/DDBJ databases">
        <title>Sequencing the genomes of 1000 actinobacteria strains.</title>
        <authorList>
            <person name="Klenk H.-P."/>
        </authorList>
    </citation>
    <scope>NUCLEOTIDE SEQUENCE [LARGE SCALE GENOMIC DNA]</scope>
    <source>
        <strain evidence="4 5">DSM 44254</strain>
    </source>
</reference>
<evidence type="ECO:0000259" key="2">
    <source>
        <dbReference type="Pfam" id="PF08341"/>
    </source>
</evidence>
<feature type="domain" description="DUF5979" evidence="3">
    <location>
        <begin position="476"/>
        <end position="575"/>
    </location>
</feature>
<feature type="domain" description="DUF5979" evidence="3">
    <location>
        <begin position="367"/>
        <end position="470"/>
    </location>
</feature>
<keyword evidence="5" id="KW-1185">Reference proteome</keyword>
<evidence type="ECO:0000256" key="1">
    <source>
        <dbReference type="SAM" id="MobiDB-lite"/>
    </source>
</evidence>
<accession>A0A3N1CX93</accession>
<dbReference type="Proteomes" id="UP000272400">
    <property type="component" value="Unassembled WGS sequence"/>
</dbReference>
<dbReference type="InterPro" id="IPR046022">
    <property type="entry name" value="DUF5979"/>
</dbReference>
<dbReference type="InterPro" id="IPR013552">
    <property type="entry name" value="Thioester_dom"/>
</dbReference>
<feature type="region of interest" description="Disordered" evidence="1">
    <location>
        <begin position="16"/>
        <end position="38"/>
    </location>
</feature>
<evidence type="ECO:0000313" key="4">
    <source>
        <dbReference type="EMBL" id="ROO85922.1"/>
    </source>
</evidence>
<dbReference type="Pfam" id="PF08341">
    <property type="entry name" value="TED"/>
    <property type="match status" value="1"/>
</dbReference>
<protein>
    <submittedName>
        <fullName evidence="4">Uncharacterized protein</fullName>
    </submittedName>
</protein>
<evidence type="ECO:0000259" key="3">
    <source>
        <dbReference type="Pfam" id="PF19407"/>
    </source>
</evidence>